<feature type="region of interest" description="Disordered" evidence="1">
    <location>
        <begin position="138"/>
        <end position="159"/>
    </location>
</feature>
<evidence type="ECO:0000313" key="4">
    <source>
        <dbReference type="EMBL" id="KAJ2681168.1"/>
    </source>
</evidence>
<dbReference type="Proteomes" id="UP001151518">
    <property type="component" value="Unassembled WGS sequence"/>
</dbReference>
<dbReference type="Pfam" id="PF00787">
    <property type="entry name" value="PX"/>
    <property type="match status" value="1"/>
</dbReference>
<evidence type="ECO:0000256" key="1">
    <source>
        <dbReference type="SAM" id="MobiDB-lite"/>
    </source>
</evidence>
<name>A0A9W8GDF4_9FUNG</name>
<organism evidence="4 5">
    <name type="scientific">Coemansia spiralis</name>
    <dbReference type="NCBI Taxonomy" id="417178"/>
    <lineage>
        <taxon>Eukaryota</taxon>
        <taxon>Fungi</taxon>
        <taxon>Fungi incertae sedis</taxon>
        <taxon>Zoopagomycota</taxon>
        <taxon>Kickxellomycotina</taxon>
        <taxon>Kickxellomycetes</taxon>
        <taxon>Kickxellales</taxon>
        <taxon>Kickxellaceae</taxon>
        <taxon>Coemansia</taxon>
    </lineage>
</organism>
<dbReference type="SMART" id="SM00312">
    <property type="entry name" value="PX"/>
    <property type="match status" value="1"/>
</dbReference>
<reference evidence="4" key="1">
    <citation type="submission" date="2022-07" db="EMBL/GenBank/DDBJ databases">
        <title>Phylogenomic reconstructions and comparative analyses of Kickxellomycotina fungi.</title>
        <authorList>
            <person name="Reynolds N.K."/>
            <person name="Stajich J.E."/>
            <person name="Barry K."/>
            <person name="Grigoriev I.V."/>
            <person name="Crous P."/>
            <person name="Smith M.E."/>
        </authorList>
    </citation>
    <scope>NUCLEOTIDE SEQUENCE</scope>
    <source>
        <strain evidence="4">NRRL 3115</strain>
    </source>
</reference>
<dbReference type="CDD" id="cd06897">
    <property type="entry name" value="PX_SNARE"/>
    <property type="match status" value="1"/>
</dbReference>
<feature type="compositionally biased region" description="Low complexity" evidence="1">
    <location>
        <begin position="334"/>
        <end position="343"/>
    </location>
</feature>
<evidence type="ECO:0000259" key="2">
    <source>
        <dbReference type="PROSITE" id="PS50192"/>
    </source>
</evidence>
<accession>A0A9W8GDF4</accession>
<dbReference type="InterPro" id="IPR036871">
    <property type="entry name" value="PX_dom_sf"/>
</dbReference>
<feature type="compositionally biased region" description="Polar residues" evidence="1">
    <location>
        <begin position="144"/>
        <end position="159"/>
    </location>
</feature>
<protein>
    <recommendedName>
        <fullName evidence="6">Syntaxin</fullName>
    </recommendedName>
</protein>
<dbReference type="CDD" id="cd15858">
    <property type="entry name" value="SNARE_VAM7"/>
    <property type="match status" value="1"/>
</dbReference>
<evidence type="ECO:0000259" key="3">
    <source>
        <dbReference type="PROSITE" id="PS50195"/>
    </source>
</evidence>
<dbReference type="SUPFAM" id="SSF64268">
    <property type="entry name" value="PX domain"/>
    <property type="match status" value="1"/>
</dbReference>
<feature type="region of interest" description="Disordered" evidence="1">
    <location>
        <begin position="295"/>
        <end position="363"/>
    </location>
</feature>
<dbReference type="SUPFAM" id="SSF58038">
    <property type="entry name" value="SNARE fusion complex"/>
    <property type="match status" value="1"/>
</dbReference>
<feature type="domain" description="PX" evidence="3">
    <location>
        <begin position="2"/>
        <end position="135"/>
    </location>
</feature>
<dbReference type="InterPro" id="IPR001683">
    <property type="entry name" value="PX_dom"/>
</dbReference>
<gene>
    <name evidence="4" type="ORF">GGI25_000123</name>
</gene>
<dbReference type="AlphaFoldDB" id="A0A9W8GDF4"/>
<dbReference type="InterPro" id="IPR000727">
    <property type="entry name" value="T_SNARE_dom"/>
</dbReference>
<dbReference type="PROSITE" id="PS50195">
    <property type="entry name" value="PX"/>
    <property type="match status" value="1"/>
</dbReference>
<comment type="caution">
    <text evidence="4">The sequence shown here is derived from an EMBL/GenBank/DDBJ whole genome shotgun (WGS) entry which is preliminary data.</text>
</comment>
<dbReference type="OrthoDB" id="428895at2759"/>
<dbReference type="PANTHER" id="PTHR22775:SF3">
    <property type="entry name" value="SORTING NEXIN-13"/>
    <property type="match status" value="1"/>
</dbReference>
<dbReference type="EMBL" id="JANBTW010000001">
    <property type="protein sequence ID" value="KAJ2681168.1"/>
    <property type="molecule type" value="Genomic_DNA"/>
</dbReference>
<feature type="domain" description="T-SNARE coiled-coil homology" evidence="2">
    <location>
        <begin position="375"/>
        <end position="437"/>
    </location>
</feature>
<dbReference type="PROSITE" id="PS50192">
    <property type="entry name" value="T_SNARE"/>
    <property type="match status" value="1"/>
</dbReference>
<evidence type="ECO:0000313" key="5">
    <source>
        <dbReference type="Proteomes" id="UP001151518"/>
    </source>
</evidence>
<dbReference type="Gene3D" id="1.20.5.110">
    <property type="match status" value="1"/>
</dbReference>
<feature type="compositionally biased region" description="Low complexity" evidence="1">
    <location>
        <begin position="316"/>
        <end position="327"/>
    </location>
</feature>
<dbReference type="Gene3D" id="3.30.1520.10">
    <property type="entry name" value="Phox-like domain"/>
    <property type="match status" value="1"/>
</dbReference>
<dbReference type="GO" id="GO:0035091">
    <property type="term" value="F:phosphatidylinositol binding"/>
    <property type="evidence" value="ECO:0007669"/>
    <property type="project" value="InterPro"/>
</dbReference>
<evidence type="ECO:0008006" key="6">
    <source>
        <dbReference type="Google" id="ProtNLM"/>
    </source>
</evidence>
<dbReference type="PANTHER" id="PTHR22775">
    <property type="entry name" value="SORTING NEXIN"/>
    <property type="match status" value="1"/>
</dbReference>
<proteinExistence type="predicted"/>
<sequence length="437" mass="48370">MEQIRYVKIPTTETRTEPDTHTEYGLQVQGPVRSWTVWRRYNEFLTLANDLSREFPGVETPVPLPPKSLTSWFAKIPAFALPGLSDNSNVGQLEFVEERRRALERYIQSMIMSEDDRWRTSKTLQKFLAPGTKGAKYLAGKNGMPNSASMSESEAGSINSDGSWITPASWLNDQRDAEQLARDVRQSIVRRENALTRNEVSVSHQCLLQAKRQLTELGRTLKTLEQGLEMIKSSLTSGELLRRQDMLMRMNEEKGNLNRIVLGTGLVSGSSDRTTLLSGASSGNSNARVIGRAGSGTAGAAGTTYNLPGSMPMNTQGVAQQQQRAGGTSNDIGSSKAAASRQAPRSRRIFGNSSLPQETNETRGLDDQGLLQMQNQRMEEQDQLAAELSAHLRRQREMGLAIGNELDIHNQLLGELEQDLDRTGNKLTAARRQANRL</sequence>
<dbReference type="SMART" id="SM00397">
    <property type="entry name" value="t_SNARE"/>
    <property type="match status" value="1"/>
</dbReference>